<dbReference type="GO" id="GO:0016787">
    <property type="term" value="F:hydrolase activity"/>
    <property type="evidence" value="ECO:0007669"/>
    <property type="project" value="UniProtKB-KW"/>
</dbReference>
<evidence type="ECO:0000256" key="2">
    <source>
        <dbReference type="ARBA" id="ARBA00022649"/>
    </source>
</evidence>
<dbReference type="AlphaFoldDB" id="A0A2M7ASU7"/>
<evidence type="ECO:0000256" key="6">
    <source>
        <dbReference type="ARBA" id="ARBA00022884"/>
    </source>
</evidence>
<proteinExistence type="inferred from homology"/>
<evidence type="ECO:0008006" key="10">
    <source>
        <dbReference type="Google" id="ProtNLM"/>
    </source>
</evidence>
<dbReference type="EMBL" id="PEWA01000012">
    <property type="protein sequence ID" value="PIU73699.1"/>
    <property type="molecule type" value="Genomic_DNA"/>
</dbReference>
<keyword evidence="7" id="KW-0346">Stress response</keyword>
<comment type="similarity">
    <text evidence="1">Belongs to the HicA mRNA interferase family.</text>
</comment>
<keyword evidence="3" id="KW-0540">Nuclease</keyword>
<accession>A0A2M7ASU7</accession>
<organism evidence="8 9">
    <name type="scientific">Candidatus Shapirobacteria bacterium CG06_land_8_20_14_3_00_40_12</name>
    <dbReference type="NCBI Taxonomy" id="1974881"/>
    <lineage>
        <taxon>Bacteria</taxon>
        <taxon>Candidatus Shapironibacteriota</taxon>
    </lineage>
</organism>
<sequence>MPKRYTAREVLSALRKAGFVDVSQRGSHVKMRGFRGGRLLTVIVPMHREIAVGTFGSILRQADMGQNEFESYLKK</sequence>
<protein>
    <recommendedName>
        <fullName evidence="10">Type II toxin-antitoxin system HicA family toxin</fullName>
    </recommendedName>
</protein>
<reference evidence="9" key="1">
    <citation type="submission" date="2017-09" db="EMBL/GenBank/DDBJ databases">
        <title>Depth-based differentiation of microbial function through sediment-hosted aquifers and enrichment of novel symbionts in the deep terrestrial subsurface.</title>
        <authorList>
            <person name="Probst A.J."/>
            <person name="Ladd B."/>
            <person name="Jarett J.K."/>
            <person name="Geller-Mcgrath D.E."/>
            <person name="Sieber C.M.K."/>
            <person name="Emerson J.B."/>
            <person name="Anantharaman K."/>
            <person name="Thomas B.C."/>
            <person name="Malmstrom R."/>
            <person name="Stieglmeier M."/>
            <person name="Klingl A."/>
            <person name="Woyke T."/>
            <person name="Ryan C.M."/>
            <person name="Banfield J.F."/>
        </authorList>
    </citation>
    <scope>NUCLEOTIDE SEQUENCE [LARGE SCALE GENOMIC DNA]</scope>
</reference>
<evidence type="ECO:0000256" key="3">
    <source>
        <dbReference type="ARBA" id="ARBA00022722"/>
    </source>
</evidence>
<keyword evidence="5" id="KW-0378">Hydrolase</keyword>
<evidence type="ECO:0000256" key="5">
    <source>
        <dbReference type="ARBA" id="ARBA00022801"/>
    </source>
</evidence>
<evidence type="ECO:0000313" key="9">
    <source>
        <dbReference type="Proteomes" id="UP000231407"/>
    </source>
</evidence>
<dbReference type="InterPro" id="IPR038570">
    <property type="entry name" value="HicA_sf"/>
</dbReference>
<keyword evidence="2" id="KW-1277">Toxin-antitoxin system</keyword>
<dbReference type="Proteomes" id="UP000231407">
    <property type="component" value="Unassembled WGS sequence"/>
</dbReference>
<keyword evidence="6" id="KW-0694">RNA-binding</keyword>
<evidence type="ECO:0000313" key="8">
    <source>
        <dbReference type="EMBL" id="PIU73699.1"/>
    </source>
</evidence>
<evidence type="ECO:0000256" key="4">
    <source>
        <dbReference type="ARBA" id="ARBA00022759"/>
    </source>
</evidence>
<dbReference type="Gene3D" id="3.30.920.30">
    <property type="entry name" value="Hypothetical protein"/>
    <property type="match status" value="1"/>
</dbReference>
<comment type="caution">
    <text evidence="8">The sequence shown here is derived from an EMBL/GenBank/DDBJ whole genome shotgun (WGS) entry which is preliminary data.</text>
</comment>
<name>A0A2M7ASU7_9BACT</name>
<dbReference type="GO" id="GO:0003729">
    <property type="term" value="F:mRNA binding"/>
    <property type="evidence" value="ECO:0007669"/>
    <property type="project" value="InterPro"/>
</dbReference>
<evidence type="ECO:0000256" key="7">
    <source>
        <dbReference type="ARBA" id="ARBA00023016"/>
    </source>
</evidence>
<dbReference type="GO" id="GO:0004519">
    <property type="term" value="F:endonuclease activity"/>
    <property type="evidence" value="ECO:0007669"/>
    <property type="project" value="UniProtKB-KW"/>
</dbReference>
<dbReference type="InterPro" id="IPR012933">
    <property type="entry name" value="HicA_mRNA_interferase"/>
</dbReference>
<gene>
    <name evidence="8" type="ORF">COS78_00850</name>
</gene>
<evidence type="ECO:0000256" key="1">
    <source>
        <dbReference type="ARBA" id="ARBA00006620"/>
    </source>
</evidence>
<dbReference type="Pfam" id="PF07927">
    <property type="entry name" value="HicA_toxin"/>
    <property type="match status" value="1"/>
</dbReference>
<dbReference type="SUPFAM" id="SSF54786">
    <property type="entry name" value="YcfA/nrd intein domain"/>
    <property type="match status" value="1"/>
</dbReference>
<keyword evidence="4" id="KW-0255">Endonuclease</keyword>